<reference evidence="3" key="1">
    <citation type="submission" date="2025-08" db="UniProtKB">
        <authorList>
            <consortium name="RefSeq"/>
        </authorList>
    </citation>
    <scope>IDENTIFICATION</scope>
</reference>
<dbReference type="KEGG" id="ccin:107268384"/>
<proteinExistence type="predicted"/>
<keyword evidence="2" id="KW-1185">Reference proteome</keyword>
<name>A0AAJ7BY26_CEPCN</name>
<dbReference type="GeneID" id="107268384"/>
<organism evidence="2 3">
    <name type="scientific">Cephus cinctus</name>
    <name type="common">Wheat stem sawfly</name>
    <dbReference type="NCBI Taxonomy" id="211228"/>
    <lineage>
        <taxon>Eukaryota</taxon>
        <taxon>Metazoa</taxon>
        <taxon>Ecdysozoa</taxon>
        <taxon>Arthropoda</taxon>
        <taxon>Hexapoda</taxon>
        <taxon>Insecta</taxon>
        <taxon>Pterygota</taxon>
        <taxon>Neoptera</taxon>
        <taxon>Endopterygota</taxon>
        <taxon>Hymenoptera</taxon>
        <taxon>Cephoidea</taxon>
        <taxon>Cephidae</taxon>
        <taxon>Cephus</taxon>
    </lineage>
</organism>
<dbReference type="AlphaFoldDB" id="A0AAJ7BY26"/>
<sequence>MTTQLKSRGCASVSLIGATILILAMMVLSVESNTVKTEEVPEFFMNAYKSIPKFEKRSGNFEDFFLKASKSVPRIGRRGGFAPTSIKSSGSWPWYRNSDSFQEAAKRPVEFPPVAGDDPWSWENYSNALENSPEFLKTLMSLYAADSSKYGTAYDNAQQIVQRVKRTEASESK</sequence>
<evidence type="ECO:0000313" key="2">
    <source>
        <dbReference type="Proteomes" id="UP000694920"/>
    </source>
</evidence>
<evidence type="ECO:0000256" key="1">
    <source>
        <dbReference type="SAM" id="Phobius"/>
    </source>
</evidence>
<feature type="transmembrane region" description="Helical" evidence="1">
    <location>
        <begin position="12"/>
        <end position="30"/>
    </location>
</feature>
<evidence type="ECO:0000313" key="3">
    <source>
        <dbReference type="RefSeq" id="XP_015596589.1"/>
    </source>
</evidence>
<protein>
    <submittedName>
        <fullName evidence="3">Uncharacterized protein LOC107268384</fullName>
    </submittedName>
</protein>
<keyword evidence="1" id="KW-0812">Transmembrane</keyword>
<dbReference type="Proteomes" id="UP000694920">
    <property type="component" value="Unplaced"/>
</dbReference>
<keyword evidence="1" id="KW-1133">Transmembrane helix</keyword>
<keyword evidence="1" id="KW-0472">Membrane</keyword>
<gene>
    <name evidence="3" type="primary">LOC107268384</name>
</gene>
<dbReference type="CTD" id="44125"/>
<accession>A0AAJ7BY26</accession>
<dbReference type="RefSeq" id="XP_015596589.1">
    <property type="nucleotide sequence ID" value="XM_015741103.2"/>
</dbReference>